<evidence type="ECO:0000313" key="2">
    <source>
        <dbReference type="EMBL" id="CAL1143884.1"/>
    </source>
</evidence>
<dbReference type="EMBL" id="CAMXCT010001486">
    <property type="protein sequence ID" value="CAI3990509.1"/>
    <property type="molecule type" value="Genomic_DNA"/>
</dbReference>
<name>A0A9P1CEU9_9DINO</name>
<dbReference type="EMBL" id="CAMXCT020001486">
    <property type="protein sequence ID" value="CAL1143884.1"/>
    <property type="molecule type" value="Genomic_DNA"/>
</dbReference>
<gene>
    <name evidence="1" type="ORF">C1SCF055_LOCUS17493</name>
</gene>
<keyword evidence="3" id="KW-1185">Reference proteome</keyword>
<sequence length="137" mass="14622">MVHWAGHAARWARCRNAHLSQFARQVNLGLQGHRGLASCPPLTRICAELRPVQGFVEQRAKTPGTLSRILSGESLEHLDGAVSQQVVADLLETVIAASLGNGGCSLSEIFDIGMTCGCLHWTCQKPTASRSLGASFA</sequence>
<dbReference type="AlphaFoldDB" id="A0A9P1CEU9"/>
<accession>A0A9P1CEU9</accession>
<reference evidence="1" key="1">
    <citation type="submission" date="2022-10" db="EMBL/GenBank/DDBJ databases">
        <authorList>
            <person name="Chen Y."/>
            <person name="Dougan E. K."/>
            <person name="Chan C."/>
            <person name="Rhodes N."/>
            <person name="Thang M."/>
        </authorList>
    </citation>
    <scope>NUCLEOTIDE SEQUENCE</scope>
</reference>
<dbReference type="EMBL" id="CAMXCT030001486">
    <property type="protein sequence ID" value="CAL4777821.1"/>
    <property type="molecule type" value="Genomic_DNA"/>
</dbReference>
<evidence type="ECO:0000313" key="1">
    <source>
        <dbReference type="EMBL" id="CAI3990509.1"/>
    </source>
</evidence>
<comment type="caution">
    <text evidence="1">The sequence shown here is derived from an EMBL/GenBank/DDBJ whole genome shotgun (WGS) entry which is preliminary data.</text>
</comment>
<reference evidence="2" key="2">
    <citation type="submission" date="2024-04" db="EMBL/GenBank/DDBJ databases">
        <authorList>
            <person name="Chen Y."/>
            <person name="Shah S."/>
            <person name="Dougan E. K."/>
            <person name="Thang M."/>
            <person name="Chan C."/>
        </authorList>
    </citation>
    <scope>NUCLEOTIDE SEQUENCE [LARGE SCALE GENOMIC DNA]</scope>
</reference>
<proteinExistence type="predicted"/>
<organism evidence="1">
    <name type="scientific">Cladocopium goreaui</name>
    <dbReference type="NCBI Taxonomy" id="2562237"/>
    <lineage>
        <taxon>Eukaryota</taxon>
        <taxon>Sar</taxon>
        <taxon>Alveolata</taxon>
        <taxon>Dinophyceae</taxon>
        <taxon>Suessiales</taxon>
        <taxon>Symbiodiniaceae</taxon>
        <taxon>Cladocopium</taxon>
    </lineage>
</organism>
<protein>
    <submittedName>
        <fullName evidence="1">Uncharacterized protein</fullName>
    </submittedName>
</protein>
<evidence type="ECO:0000313" key="3">
    <source>
        <dbReference type="Proteomes" id="UP001152797"/>
    </source>
</evidence>
<dbReference type="Proteomes" id="UP001152797">
    <property type="component" value="Unassembled WGS sequence"/>
</dbReference>
<dbReference type="OrthoDB" id="427903at2759"/>